<proteinExistence type="predicted"/>
<sequence length="155" mass="17229">MGEFIWHQWARYVSITASVYAMWSAYWGIFYRKVFWDFVGGHLRAPGGLQPSSAILPLSQIIVKAPAVQIFALFVSLAMLMLELRLPPVKGTSLGRSWVVRIALLVVQAVLTILYYQGTNAAIWSLIATFGYIQASVKGEKEEDAKQHRGKVGAA</sequence>
<dbReference type="InParanoid" id="A0A165Q0B8"/>
<keyword evidence="4" id="KW-1185">Reference proteome</keyword>
<dbReference type="PANTHER" id="PTHR40629">
    <property type="entry name" value="PRO41 PROTEIN"/>
    <property type="match status" value="1"/>
</dbReference>
<protein>
    <recommendedName>
        <fullName evidence="2">DUF7727 domain-containing protein</fullName>
    </recommendedName>
</protein>
<dbReference type="AlphaFoldDB" id="A0A165Q0B8"/>
<feature type="transmembrane region" description="Helical" evidence="1">
    <location>
        <begin position="67"/>
        <end position="86"/>
    </location>
</feature>
<dbReference type="EMBL" id="KV425886">
    <property type="protein sequence ID" value="KZW02909.1"/>
    <property type="molecule type" value="Genomic_DNA"/>
</dbReference>
<evidence type="ECO:0000256" key="1">
    <source>
        <dbReference type="SAM" id="Phobius"/>
    </source>
</evidence>
<feature type="transmembrane region" description="Helical" evidence="1">
    <location>
        <begin position="98"/>
        <end position="116"/>
    </location>
</feature>
<organism evidence="3 4">
    <name type="scientific">Exidia glandulosa HHB12029</name>
    <dbReference type="NCBI Taxonomy" id="1314781"/>
    <lineage>
        <taxon>Eukaryota</taxon>
        <taxon>Fungi</taxon>
        <taxon>Dikarya</taxon>
        <taxon>Basidiomycota</taxon>
        <taxon>Agaricomycotina</taxon>
        <taxon>Agaricomycetes</taxon>
        <taxon>Auriculariales</taxon>
        <taxon>Exidiaceae</taxon>
        <taxon>Exidia</taxon>
    </lineage>
</organism>
<keyword evidence="1" id="KW-0812">Transmembrane</keyword>
<reference evidence="3 4" key="1">
    <citation type="journal article" date="2016" name="Mol. Biol. Evol.">
        <title>Comparative Genomics of Early-Diverging Mushroom-Forming Fungi Provides Insights into the Origins of Lignocellulose Decay Capabilities.</title>
        <authorList>
            <person name="Nagy L.G."/>
            <person name="Riley R."/>
            <person name="Tritt A."/>
            <person name="Adam C."/>
            <person name="Daum C."/>
            <person name="Floudas D."/>
            <person name="Sun H."/>
            <person name="Yadav J.S."/>
            <person name="Pangilinan J."/>
            <person name="Larsson K.H."/>
            <person name="Matsuura K."/>
            <person name="Barry K."/>
            <person name="Labutti K."/>
            <person name="Kuo R."/>
            <person name="Ohm R.A."/>
            <person name="Bhattacharya S.S."/>
            <person name="Shirouzu T."/>
            <person name="Yoshinaga Y."/>
            <person name="Martin F.M."/>
            <person name="Grigoriev I.V."/>
            <person name="Hibbett D.S."/>
        </authorList>
    </citation>
    <scope>NUCLEOTIDE SEQUENCE [LARGE SCALE GENOMIC DNA]</scope>
    <source>
        <strain evidence="3 4">HHB12029</strain>
    </source>
</reference>
<accession>A0A165Q0B8</accession>
<dbReference type="PANTHER" id="PTHR40629:SF1">
    <property type="entry name" value="PRO41 PROTEIN"/>
    <property type="match status" value="1"/>
</dbReference>
<dbReference type="Proteomes" id="UP000077266">
    <property type="component" value="Unassembled WGS sequence"/>
</dbReference>
<dbReference type="Pfam" id="PF24853">
    <property type="entry name" value="DUF7727"/>
    <property type="match status" value="1"/>
</dbReference>
<dbReference type="InterPro" id="IPR056144">
    <property type="entry name" value="DUF7727"/>
</dbReference>
<gene>
    <name evidence="3" type="ORF">EXIGLDRAFT_636985</name>
</gene>
<feature type="transmembrane region" description="Helical" evidence="1">
    <location>
        <begin position="12"/>
        <end position="30"/>
    </location>
</feature>
<evidence type="ECO:0000313" key="4">
    <source>
        <dbReference type="Proteomes" id="UP000077266"/>
    </source>
</evidence>
<evidence type="ECO:0000313" key="3">
    <source>
        <dbReference type="EMBL" id="KZW02909.1"/>
    </source>
</evidence>
<keyword evidence="1" id="KW-0472">Membrane</keyword>
<keyword evidence="1" id="KW-1133">Transmembrane helix</keyword>
<feature type="domain" description="DUF7727" evidence="2">
    <location>
        <begin position="1"/>
        <end position="140"/>
    </location>
</feature>
<evidence type="ECO:0000259" key="2">
    <source>
        <dbReference type="Pfam" id="PF24853"/>
    </source>
</evidence>
<dbReference type="OrthoDB" id="2110422at2759"/>
<name>A0A165Q0B8_EXIGL</name>